<reference evidence="1" key="2">
    <citation type="journal article" date="2022" name="BMC Genomics">
        <title>Comparative genome analysis of mycobacteria focusing on tRNA and non-coding RNA.</title>
        <authorList>
            <person name="Behra P.R.K."/>
            <person name="Pettersson B.M.F."/>
            <person name="Ramesh M."/>
            <person name="Das S."/>
            <person name="Dasgupta S."/>
            <person name="Kirsebom L.A."/>
        </authorList>
    </citation>
    <scope>NUCLEOTIDE SEQUENCE</scope>
    <source>
        <strain evidence="1">DSM 44838</strain>
    </source>
</reference>
<comment type="caution">
    <text evidence="1">The sequence shown here is derived from an EMBL/GenBank/DDBJ whole genome shotgun (WGS) entry which is preliminary data.</text>
</comment>
<evidence type="ECO:0000313" key="2">
    <source>
        <dbReference type="Proteomes" id="UP001141629"/>
    </source>
</evidence>
<dbReference type="RefSeq" id="WP_263999412.1">
    <property type="nucleotide sequence ID" value="NZ_JACKVK010000014.1"/>
</dbReference>
<reference evidence="1" key="1">
    <citation type="submission" date="2020-07" db="EMBL/GenBank/DDBJ databases">
        <authorList>
            <person name="Pettersson B.M.F."/>
            <person name="Behra P.R.K."/>
            <person name="Ramesh M."/>
            <person name="Das S."/>
            <person name="Dasgupta S."/>
            <person name="Kirsebom L.A."/>
        </authorList>
    </citation>
    <scope>NUCLEOTIDE SEQUENCE</scope>
    <source>
        <strain evidence="1">DSM 44838</strain>
    </source>
</reference>
<proteinExistence type="predicted"/>
<dbReference type="Proteomes" id="UP001141629">
    <property type="component" value="Unassembled WGS sequence"/>
</dbReference>
<dbReference type="AlphaFoldDB" id="A0A9X3BW63"/>
<accession>A0A9X3BW63</accession>
<gene>
    <name evidence="1" type="ORF">H7K45_27790</name>
</gene>
<evidence type="ECO:0000313" key="1">
    <source>
        <dbReference type="EMBL" id="MCV7424354.1"/>
    </source>
</evidence>
<organism evidence="1 2">
    <name type="scientific">Mycobacterium yunnanensis</name>
    <dbReference type="NCBI Taxonomy" id="368477"/>
    <lineage>
        <taxon>Bacteria</taxon>
        <taxon>Bacillati</taxon>
        <taxon>Actinomycetota</taxon>
        <taxon>Actinomycetes</taxon>
        <taxon>Mycobacteriales</taxon>
        <taxon>Mycobacteriaceae</taxon>
        <taxon>Mycobacterium</taxon>
    </lineage>
</organism>
<protein>
    <submittedName>
        <fullName evidence="1">Uncharacterized protein</fullName>
    </submittedName>
</protein>
<sequence length="63" mass="7162">MSKIRPGTCGDPGPYKAHCTDYPGHYYSCYDSGDDVSFNHRQDFEHHCDDTTCARRDFVNVGD</sequence>
<name>A0A9X3BW63_9MYCO</name>
<keyword evidence="2" id="KW-1185">Reference proteome</keyword>
<dbReference type="EMBL" id="JACKVK010000014">
    <property type="protein sequence ID" value="MCV7424354.1"/>
    <property type="molecule type" value="Genomic_DNA"/>
</dbReference>